<keyword evidence="2" id="KW-0732">Signal</keyword>
<dbReference type="AlphaFoldDB" id="A0AA95EVG9"/>
<reference evidence="3" key="1">
    <citation type="submission" date="2023-03" db="EMBL/GenBank/DDBJ databases">
        <title>Andean soil-derived lignocellulolytic bacterial consortium as a source of novel taxa and putative plastic-active enzymes.</title>
        <authorList>
            <person name="Diaz-Garcia L."/>
            <person name="Chuvochina M."/>
            <person name="Feuerriegel G."/>
            <person name="Bunk B."/>
            <person name="Sproer C."/>
            <person name="Streit W.R."/>
            <person name="Rodriguez L.M."/>
            <person name="Overmann J."/>
            <person name="Jimenez D.J."/>
        </authorList>
    </citation>
    <scope>NUCLEOTIDE SEQUENCE</scope>
    <source>
        <strain evidence="3">MAG 2441</strain>
    </source>
</reference>
<accession>A0AA95EVG9</accession>
<proteinExistence type="predicted"/>
<gene>
    <name evidence="3" type="ORF">P0Y55_14105</name>
</gene>
<feature type="compositionally biased region" description="Low complexity" evidence="1">
    <location>
        <begin position="45"/>
        <end position="57"/>
    </location>
</feature>
<organism evidence="3 4">
    <name type="scientific">Candidatus Cohnella colombiensis</name>
    <dbReference type="NCBI Taxonomy" id="3121368"/>
    <lineage>
        <taxon>Bacteria</taxon>
        <taxon>Bacillati</taxon>
        <taxon>Bacillota</taxon>
        <taxon>Bacilli</taxon>
        <taxon>Bacillales</taxon>
        <taxon>Paenibacillaceae</taxon>
        <taxon>Cohnella</taxon>
    </lineage>
</organism>
<keyword evidence="4" id="KW-1185">Reference proteome</keyword>
<name>A0AA95EVG9_9BACL</name>
<feature type="chain" id="PRO_5041736742" evidence="2">
    <location>
        <begin position="22"/>
        <end position="194"/>
    </location>
</feature>
<feature type="region of interest" description="Disordered" evidence="1">
    <location>
        <begin position="33"/>
        <end position="64"/>
    </location>
</feature>
<dbReference type="Proteomes" id="UP001178662">
    <property type="component" value="Chromosome"/>
</dbReference>
<evidence type="ECO:0000256" key="1">
    <source>
        <dbReference type="SAM" id="MobiDB-lite"/>
    </source>
</evidence>
<protein>
    <submittedName>
        <fullName evidence="3">Uncharacterized protein</fullName>
    </submittedName>
</protein>
<feature type="signal peptide" evidence="2">
    <location>
        <begin position="1"/>
        <end position="21"/>
    </location>
</feature>
<sequence>MTAIVKIVVAFCLACSLVACGAVERGGVHSPDSAGISLSTSTPVQESTPPEQSAESSPAEEQDFDDQIASLQQQIHMLERAVAATTPKQAIETWVRAIDSRNGALEYAMLAPWSRAKQLKSFEDGYWVTGTSSPWLERYQIDEGEVQPDGSYIFRVKFDYRTSDDAELVIDWADLEADDIIVREHDAYWYVVEE</sequence>
<evidence type="ECO:0000313" key="4">
    <source>
        <dbReference type="Proteomes" id="UP001178662"/>
    </source>
</evidence>
<dbReference type="EMBL" id="CP119317">
    <property type="protein sequence ID" value="WEK53701.1"/>
    <property type="molecule type" value="Genomic_DNA"/>
</dbReference>
<evidence type="ECO:0000256" key="2">
    <source>
        <dbReference type="SAM" id="SignalP"/>
    </source>
</evidence>
<evidence type="ECO:0000313" key="3">
    <source>
        <dbReference type="EMBL" id="WEK53701.1"/>
    </source>
</evidence>